<name>A0A3Q2XT23_HIPCM</name>
<dbReference type="Proteomes" id="UP000264820">
    <property type="component" value="Unplaced"/>
</dbReference>
<feature type="region of interest" description="Disordered" evidence="1">
    <location>
        <begin position="1"/>
        <end position="23"/>
    </location>
</feature>
<dbReference type="Ensembl" id="ENSHCOT00000001032.1">
    <property type="protein sequence ID" value="ENSHCOP00000008010.1"/>
    <property type="gene ID" value="ENSHCOG00000010160.1"/>
</dbReference>
<protein>
    <submittedName>
        <fullName evidence="2">Uncharacterized protein</fullName>
    </submittedName>
</protein>
<dbReference type="AlphaFoldDB" id="A0A3Q2XT23"/>
<reference evidence="2" key="1">
    <citation type="submission" date="2025-08" db="UniProtKB">
        <authorList>
            <consortium name="Ensembl"/>
        </authorList>
    </citation>
    <scope>IDENTIFICATION</scope>
</reference>
<sequence length="89" mass="9658">MEAIISAAETGFAGSLVGSNMQPSSVLLPTASWMSRSCRHTPPPPSALQKKDEGRTRVRRGPPPQRTRELRLLGERTCRRRPGAPPPAS</sequence>
<feature type="region of interest" description="Disordered" evidence="1">
    <location>
        <begin position="35"/>
        <end position="89"/>
    </location>
</feature>
<keyword evidence="3" id="KW-1185">Reference proteome</keyword>
<proteinExistence type="predicted"/>
<accession>A0A3Q2XT23</accession>
<reference evidence="2" key="2">
    <citation type="submission" date="2025-09" db="UniProtKB">
        <authorList>
            <consortium name="Ensembl"/>
        </authorList>
    </citation>
    <scope>IDENTIFICATION</scope>
</reference>
<evidence type="ECO:0000313" key="3">
    <source>
        <dbReference type="Proteomes" id="UP000264820"/>
    </source>
</evidence>
<evidence type="ECO:0000256" key="1">
    <source>
        <dbReference type="SAM" id="MobiDB-lite"/>
    </source>
</evidence>
<organism evidence="2 3">
    <name type="scientific">Hippocampus comes</name>
    <name type="common">Tiger tail seahorse</name>
    <dbReference type="NCBI Taxonomy" id="109280"/>
    <lineage>
        <taxon>Eukaryota</taxon>
        <taxon>Metazoa</taxon>
        <taxon>Chordata</taxon>
        <taxon>Craniata</taxon>
        <taxon>Vertebrata</taxon>
        <taxon>Euteleostomi</taxon>
        <taxon>Actinopterygii</taxon>
        <taxon>Neopterygii</taxon>
        <taxon>Teleostei</taxon>
        <taxon>Neoteleostei</taxon>
        <taxon>Acanthomorphata</taxon>
        <taxon>Syngnathiaria</taxon>
        <taxon>Syngnathiformes</taxon>
        <taxon>Syngnathoidei</taxon>
        <taxon>Syngnathidae</taxon>
        <taxon>Hippocampus</taxon>
    </lineage>
</organism>
<feature type="compositionally biased region" description="Basic and acidic residues" evidence="1">
    <location>
        <begin position="66"/>
        <end position="77"/>
    </location>
</feature>
<evidence type="ECO:0000313" key="2">
    <source>
        <dbReference type="Ensembl" id="ENSHCOP00000008010.1"/>
    </source>
</evidence>